<dbReference type="EMBL" id="LN899820">
    <property type="protein sequence ID" value="CUV53219.1"/>
    <property type="molecule type" value="Genomic_DNA"/>
</dbReference>
<evidence type="ECO:0000313" key="5">
    <source>
        <dbReference type="EMBL" id="CUV53219.1"/>
    </source>
</evidence>
<dbReference type="EMBL" id="LN899824">
    <property type="protein sequence ID" value="CUV28283.1"/>
    <property type="molecule type" value="Genomic_DNA"/>
</dbReference>
<sequence length="65" mass="7251">MSGRRVTTRRRSLDLDALRRYGIPVDGEIPDGVPKLFLQISVSGRETCNRIAMRRGCGMSGRTQS</sequence>
<organism evidence="5">
    <name type="scientific">Ralstonia solanacearum</name>
    <name type="common">Pseudomonas solanacearum</name>
    <dbReference type="NCBI Taxonomy" id="305"/>
    <lineage>
        <taxon>Bacteria</taxon>
        <taxon>Pseudomonadati</taxon>
        <taxon>Pseudomonadota</taxon>
        <taxon>Betaproteobacteria</taxon>
        <taxon>Burkholderiales</taxon>
        <taxon>Burkholderiaceae</taxon>
        <taxon>Ralstonia</taxon>
        <taxon>Ralstonia solanacearum species complex</taxon>
    </lineage>
</organism>
<dbReference type="Proteomes" id="UP000262427">
    <property type="component" value="Chromosome CM"/>
</dbReference>
<dbReference type="EMBL" id="CP025741">
    <property type="protein sequence ID" value="AYA45314.1"/>
    <property type="molecule type" value="Genomic_DNA"/>
</dbReference>
<accession>A0A0S4WP70</accession>
<evidence type="ECO:0000313" key="4">
    <source>
        <dbReference type="EMBL" id="CUV43177.1"/>
    </source>
</evidence>
<dbReference type="AlphaFoldDB" id="A0A0S4WP70"/>
<gene>
    <name evidence="2" type="ORF">PSS4_v1_1290023</name>
    <name evidence="1" type="ORF">RSP824_01735</name>
    <name evidence="3" type="ORF">RUN1985_v1_190077</name>
    <name evidence="5" type="ORF">RUN215_v1_100008</name>
    <name evidence="4" type="ORF">TO10_v1_10078</name>
</gene>
<name>A0A0S4WP70_RALSL</name>
<evidence type="ECO:0000313" key="1">
    <source>
        <dbReference type="EMBL" id="AYA45314.1"/>
    </source>
</evidence>
<evidence type="ECO:0000313" key="2">
    <source>
        <dbReference type="EMBL" id="CUV19975.1"/>
    </source>
</evidence>
<protein>
    <submittedName>
        <fullName evidence="5">Uncharacterized protein</fullName>
    </submittedName>
</protein>
<evidence type="ECO:0000313" key="3">
    <source>
        <dbReference type="EMBL" id="CUV28283.1"/>
    </source>
</evidence>
<evidence type="ECO:0000313" key="6">
    <source>
        <dbReference type="Proteomes" id="UP000262427"/>
    </source>
</evidence>
<reference evidence="1" key="2">
    <citation type="submission" date="2018-01" db="EMBL/GenBank/DDBJ databases">
        <title>Ralstonia pseudosolanacearum P824 infects blueberry.</title>
        <authorList>
            <person name="Bocsanczy A.M."/>
            <person name="Norman D.J."/>
        </authorList>
    </citation>
    <scope>NUCLEOTIDE SEQUENCE</scope>
    <source>
        <strain evidence="1">P824</strain>
    </source>
</reference>
<proteinExistence type="predicted"/>
<dbReference type="EMBL" id="LN899821">
    <property type="protein sequence ID" value="CUV19975.1"/>
    <property type="molecule type" value="Genomic_DNA"/>
</dbReference>
<dbReference type="EMBL" id="LN899827">
    <property type="protein sequence ID" value="CUV43177.1"/>
    <property type="molecule type" value="Genomic_DNA"/>
</dbReference>
<reference evidence="6" key="3">
    <citation type="submission" date="2018-01" db="EMBL/GenBank/DDBJ databases">
        <title>Raltonia solanacearum P824 infects blueberry.</title>
        <authorList>
            <person name="Bocsanczy A.M."/>
            <person name="Norman D.J."/>
        </authorList>
    </citation>
    <scope>NUCLEOTIDE SEQUENCE [LARGE SCALE GENOMIC DNA]</scope>
    <source>
        <strain evidence="6">P824</strain>
    </source>
</reference>
<reference evidence="5" key="1">
    <citation type="submission" date="2015-10" db="EMBL/GenBank/DDBJ databases">
        <authorList>
            <person name="Gilbert D.G."/>
        </authorList>
    </citation>
    <scope>NUCLEOTIDE SEQUENCE</scope>
    <source>
        <strain evidence="5">Phyl III-seqv23</strain>
    </source>
</reference>